<dbReference type="AlphaFoldDB" id="A0A0H2S700"/>
<protein>
    <submittedName>
        <fullName evidence="1">Uncharacterized protein</fullName>
    </submittedName>
</protein>
<dbReference type="EMBL" id="KQ085884">
    <property type="protein sequence ID" value="KLO19754.1"/>
    <property type="molecule type" value="Genomic_DNA"/>
</dbReference>
<organism evidence="1 2">
    <name type="scientific">Schizopora paradoxa</name>
    <dbReference type="NCBI Taxonomy" id="27342"/>
    <lineage>
        <taxon>Eukaryota</taxon>
        <taxon>Fungi</taxon>
        <taxon>Dikarya</taxon>
        <taxon>Basidiomycota</taxon>
        <taxon>Agaricomycotina</taxon>
        <taxon>Agaricomycetes</taxon>
        <taxon>Hymenochaetales</taxon>
        <taxon>Schizoporaceae</taxon>
        <taxon>Schizopora</taxon>
    </lineage>
</organism>
<name>A0A0H2S700_9AGAM</name>
<keyword evidence="2" id="KW-1185">Reference proteome</keyword>
<reference evidence="1 2" key="1">
    <citation type="submission" date="2015-04" db="EMBL/GenBank/DDBJ databases">
        <title>Complete genome sequence of Schizopora paradoxa KUC8140, a cosmopolitan wood degrader in East Asia.</title>
        <authorList>
            <consortium name="DOE Joint Genome Institute"/>
            <person name="Min B."/>
            <person name="Park H."/>
            <person name="Jang Y."/>
            <person name="Kim J.-J."/>
            <person name="Kim K.H."/>
            <person name="Pangilinan J."/>
            <person name="Lipzen A."/>
            <person name="Riley R."/>
            <person name="Grigoriev I.V."/>
            <person name="Spatafora J.W."/>
            <person name="Choi I.-G."/>
        </authorList>
    </citation>
    <scope>NUCLEOTIDE SEQUENCE [LARGE SCALE GENOMIC DNA]</scope>
    <source>
        <strain evidence="1 2">KUC8140</strain>
    </source>
</reference>
<gene>
    <name evidence="1" type="ORF">SCHPADRAFT_39518</name>
</gene>
<accession>A0A0H2S700</accession>
<evidence type="ECO:0000313" key="1">
    <source>
        <dbReference type="EMBL" id="KLO19754.1"/>
    </source>
</evidence>
<dbReference type="InParanoid" id="A0A0H2S700"/>
<sequence>MLACEDLGIFGTKESETWPWDLDKLRGIVGRVGESCDNGHFWSDSLSVNALELRHLLVDAFLEEPLRFNGLAVATTDEYTGYEGKSYQAIVKRCRGDDATLLLVAIIGASYECLRHALDAFCRKDNCNTTGVAAITIVNGVAHFHIYNPTKESLTVIKCGPPQGVSIISFVRSKLDTVKDRCVENHVKKIAGEIKFIMTGEHEVDTGFSQRILRQLRGIV</sequence>
<proteinExistence type="predicted"/>
<evidence type="ECO:0000313" key="2">
    <source>
        <dbReference type="Proteomes" id="UP000053477"/>
    </source>
</evidence>
<dbReference type="Proteomes" id="UP000053477">
    <property type="component" value="Unassembled WGS sequence"/>
</dbReference>